<sequence length="421" mass="46233">MHTLHYYISALSADAMKEYRAKPEGEVPSVATFAPTVMVVNLTCSSTPDTEAYNIVQDRVFSRPFHGILGLTKEEIDVDTVMTAADKASLLKFGHHVIVRPLVDLHIAQRGRRQLSTAEASITEALQLWTYALLPAVAMQIQGTSRSALITDQTYDWLSDQAPNLVRLAGKSAAGMGVPQVEPGSEAADWAGDLPSFLSALSDAGRKLSLHFPEENAPRKGEALRTKVDAITQGMSVGQHKDGNMKHLLATRIKTLDVLAKAKRIATLVVQSLIEETSNSEKGYERLGGLGPYHVMRNPDKFGKRPAGAARKVFQAQRPSPYVQQTPDVENRMSESELAYIALLCDIDPFLITAQHTLLHDEMIGMRELGKALRGGLSDVRYLEYLEAVRRENDPAASLGQNAVMVVYQDLPQYLFLGACH</sequence>
<dbReference type="RefSeq" id="WP_131578965.1">
    <property type="nucleotide sequence ID" value="NZ_CBCSAJ010000158.1"/>
</dbReference>
<evidence type="ECO:0000313" key="2">
    <source>
        <dbReference type="Proteomes" id="UP001597302"/>
    </source>
</evidence>
<reference evidence="2" key="1">
    <citation type="journal article" date="2019" name="Int. J. Syst. Evol. Microbiol.">
        <title>The Global Catalogue of Microorganisms (GCM) 10K type strain sequencing project: providing services to taxonomists for standard genome sequencing and annotation.</title>
        <authorList>
            <consortium name="The Broad Institute Genomics Platform"/>
            <consortium name="The Broad Institute Genome Sequencing Center for Infectious Disease"/>
            <person name="Wu L."/>
            <person name="Ma J."/>
        </authorList>
    </citation>
    <scope>NUCLEOTIDE SEQUENCE [LARGE SCALE GENOMIC DNA]</scope>
    <source>
        <strain evidence="2">CCM 8875</strain>
    </source>
</reference>
<proteinExistence type="predicted"/>
<dbReference type="EMBL" id="JBHTOQ010000005">
    <property type="protein sequence ID" value="MFD1480758.1"/>
    <property type="molecule type" value="Genomic_DNA"/>
</dbReference>
<accession>A0ABW4DVS2</accession>
<keyword evidence="2" id="KW-1185">Reference proteome</keyword>
<name>A0ABW4DVS2_9RHOB</name>
<dbReference type="Proteomes" id="UP001597302">
    <property type="component" value="Unassembled WGS sequence"/>
</dbReference>
<evidence type="ECO:0000313" key="1">
    <source>
        <dbReference type="EMBL" id="MFD1480758.1"/>
    </source>
</evidence>
<gene>
    <name evidence="1" type="ORF">ACFQ5P_05570</name>
</gene>
<protein>
    <submittedName>
        <fullName evidence="1">Uncharacterized protein</fullName>
    </submittedName>
</protein>
<comment type="caution">
    <text evidence="1">The sequence shown here is derived from an EMBL/GenBank/DDBJ whole genome shotgun (WGS) entry which is preliminary data.</text>
</comment>
<organism evidence="1 2">
    <name type="scientific">Paracoccus nototheniae</name>
    <dbReference type="NCBI Taxonomy" id="2489002"/>
    <lineage>
        <taxon>Bacteria</taxon>
        <taxon>Pseudomonadati</taxon>
        <taxon>Pseudomonadota</taxon>
        <taxon>Alphaproteobacteria</taxon>
        <taxon>Rhodobacterales</taxon>
        <taxon>Paracoccaceae</taxon>
        <taxon>Paracoccus</taxon>
    </lineage>
</organism>